<sequence>MKNLKSAVLILAMALLVFAPAQAGNENNEGIRFFQGKWVDALKHAKKQKKLIFVDCYTTWCGPCKMLSKKVFPQKEVGDYFNANFVNVKIDCEKGEGITLKDKFGVSAFPTMLFIDPKNEEVLHRVIGFVPAEKLIAEAKSAPAQSEKGNALAKAFKKNKKDIKTTEDYLSYLVKISDPKAQEVAIHYLNMVPQSDWHKKDYFWILSRYVKDPFSDEAAYYFKNKEVFVKENGFKGQYLESGMYYSYAGKLADVSKKEDFDQSKFDELIQLMQNNGFDRIELIKDYTNRALLVNVGDYAGYMDVVEEKFAEGLSKNPRYYSESGFNLLNRLKDCEDKEVFKRAVKLMDDAIQLELDNPELNMFRLSIAYRDAYDFVQKAGIEGERLAVAKAMNDLFVNIVPKHNALLDKTHKEAQKDKEEGKKGGRSVPAMKMGGF</sequence>
<dbReference type="Proteomes" id="UP000319040">
    <property type="component" value="Unassembled WGS sequence"/>
</dbReference>
<evidence type="ECO:0000313" key="6">
    <source>
        <dbReference type="EMBL" id="SMO83472.1"/>
    </source>
</evidence>
<keyword evidence="1 4" id="KW-0732">Signal</keyword>
<dbReference type="OrthoDB" id="1099736at2"/>
<dbReference type="PROSITE" id="PS51352">
    <property type="entry name" value="THIOREDOXIN_2"/>
    <property type="match status" value="1"/>
</dbReference>
<dbReference type="PANTHER" id="PTHR15337">
    <property type="entry name" value="ANTERIOR GRADIENT PROTEIN-RELATED"/>
    <property type="match status" value="1"/>
</dbReference>
<feature type="region of interest" description="Disordered" evidence="3">
    <location>
        <begin position="410"/>
        <end position="436"/>
    </location>
</feature>
<dbReference type="InterPro" id="IPR036249">
    <property type="entry name" value="Thioredoxin-like_sf"/>
</dbReference>
<accession>A0A521EHZ7</accession>
<keyword evidence="2" id="KW-0676">Redox-active center</keyword>
<evidence type="ECO:0000313" key="7">
    <source>
        <dbReference type="Proteomes" id="UP000319040"/>
    </source>
</evidence>
<dbReference type="PROSITE" id="PS00194">
    <property type="entry name" value="THIOREDOXIN_1"/>
    <property type="match status" value="1"/>
</dbReference>
<dbReference type="SUPFAM" id="SSF52833">
    <property type="entry name" value="Thioredoxin-like"/>
    <property type="match status" value="1"/>
</dbReference>
<evidence type="ECO:0000256" key="1">
    <source>
        <dbReference type="ARBA" id="ARBA00022729"/>
    </source>
</evidence>
<dbReference type="Pfam" id="PF13098">
    <property type="entry name" value="Thioredoxin_2"/>
    <property type="match status" value="1"/>
</dbReference>
<dbReference type="Gene3D" id="3.40.30.10">
    <property type="entry name" value="Glutaredoxin"/>
    <property type="match status" value="1"/>
</dbReference>
<organism evidence="6 7">
    <name type="scientific">Saccharicrinis carchari</name>
    <dbReference type="NCBI Taxonomy" id="1168039"/>
    <lineage>
        <taxon>Bacteria</taxon>
        <taxon>Pseudomonadati</taxon>
        <taxon>Bacteroidota</taxon>
        <taxon>Bacteroidia</taxon>
        <taxon>Marinilabiliales</taxon>
        <taxon>Marinilabiliaceae</taxon>
        <taxon>Saccharicrinis</taxon>
    </lineage>
</organism>
<proteinExistence type="predicted"/>
<gene>
    <name evidence="6" type="ORF">SAMN06265379_10927</name>
</gene>
<evidence type="ECO:0000256" key="3">
    <source>
        <dbReference type="SAM" id="MobiDB-lite"/>
    </source>
</evidence>
<feature type="domain" description="Thioredoxin" evidence="5">
    <location>
        <begin position="8"/>
        <end position="144"/>
    </location>
</feature>
<dbReference type="InterPro" id="IPR051099">
    <property type="entry name" value="AGR/TXD"/>
</dbReference>
<evidence type="ECO:0000256" key="4">
    <source>
        <dbReference type="SAM" id="SignalP"/>
    </source>
</evidence>
<feature type="chain" id="PRO_5022085896" evidence="4">
    <location>
        <begin position="24"/>
        <end position="436"/>
    </location>
</feature>
<reference evidence="6 7" key="1">
    <citation type="submission" date="2017-05" db="EMBL/GenBank/DDBJ databases">
        <authorList>
            <person name="Varghese N."/>
            <person name="Submissions S."/>
        </authorList>
    </citation>
    <scope>NUCLEOTIDE SEQUENCE [LARGE SCALE GENOMIC DNA]</scope>
    <source>
        <strain evidence="6 7">DSM 27040</strain>
    </source>
</reference>
<dbReference type="InterPro" id="IPR013766">
    <property type="entry name" value="Thioredoxin_domain"/>
</dbReference>
<dbReference type="EMBL" id="FXTB01000009">
    <property type="protein sequence ID" value="SMO83472.1"/>
    <property type="molecule type" value="Genomic_DNA"/>
</dbReference>
<dbReference type="InterPro" id="IPR017937">
    <property type="entry name" value="Thioredoxin_CS"/>
</dbReference>
<keyword evidence="7" id="KW-1185">Reference proteome</keyword>
<protein>
    <submittedName>
        <fullName evidence="6">Thioredoxin-like domain-containing protein</fullName>
    </submittedName>
</protein>
<evidence type="ECO:0000256" key="2">
    <source>
        <dbReference type="ARBA" id="ARBA00023284"/>
    </source>
</evidence>
<dbReference type="RefSeq" id="WP_142534227.1">
    <property type="nucleotide sequence ID" value="NZ_FXTB01000009.1"/>
</dbReference>
<dbReference type="AlphaFoldDB" id="A0A521EHZ7"/>
<dbReference type="PANTHER" id="PTHR15337:SF11">
    <property type="entry name" value="THIOREDOXIN DOMAIN-CONTAINING PROTEIN"/>
    <property type="match status" value="1"/>
</dbReference>
<feature type="compositionally biased region" description="Basic and acidic residues" evidence="3">
    <location>
        <begin position="410"/>
        <end position="423"/>
    </location>
</feature>
<name>A0A521EHZ7_SACCC</name>
<evidence type="ECO:0000259" key="5">
    <source>
        <dbReference type="PROSITE" id="PS51352"/>
    </source>
</evidence>
<dbReference type="InterPro" id="IPR012336">
    <property type="entry name" value="Thioredoxin-like_fold"/>
</dbReference>
<feature type="signal peptide" evidence="4">
    <location>
        <begin position="1"/>
        <end position="23"/>
    </location>
</feature>